<dbReference type="RefSeq" id="XP_024320842.1">
    <property type="nucleotide sequence ID" value="XM_024471293.1"/>
</dbReference>
<dbReference type="OrthoDB" id="4776522at2759"/>
<dbReference type="GeneID" id="36290771"/>
<protein>
    <submittedName>
        <fullName evidence="1">Uncharacterized protein</fullName>
    </submittedName>
</protein>
<gene>
    <name evidence="1" type="ORF">VC83_07727</name>
</gene>
<dbReference type="Proteomes" id="UP000077154">
    <property type="component" value="Unassembled WGS sequence"/>
</dbReference>
<accession>A0A177A230</accession>
<reference evidence="1" key="1">
    <citation type="submission" date="2016-03" db="EMBL/GenBank/DDBJ databases">
        <title>Updated assembly of Pseudogymnoascus destructans, the fungus causing white-nose syndrome of bats.</title>
        <authorList>
            <person name="Palmer J.M."/>
            <person name="Drees K.P."/>
            <person name="Foster J.T."/>
            <person name="Lindner D.L."/>
        </authorList>
    </citation>
    <scope>NUCLEOTIDE SEQUENCE [LARGE SCALE GENOMIC DNA]</scope>
    <source>
        <strain evidence="1">20631-21</strain>
    </source>
</reference>
<sequence length="321" mass="35800">MGPGQLQTYSPQQLSILLDQRTHVSSIISSDLGKSTFYPVLPVHTPLNQRLTSEQILDVAKRHSRDLEIYRHREQSVLNPYSILGDASDETKLWVPKPNEECQFKVCHRCRQACMERSFLSLDAIANNEIPMTAVSGFGFNILGKRPVVPRKCAINYGLRPDPRPQMVFRPVSKGKALGINIAKTPPEQLPEQVSTQLSPFDDEPGADTTFGQSSNAYDSSAMARSLNLESDIEITPIEPDERYALRRVLHVNMMLATETAKADAAEGSSLLSHIRAADTPPNSPRLRAAKMDDKHGKRPAVLHGRRYDFFAWLSNIANRG</sequence>
<name>A0A177A230_9PEZI</name>
<proteinExistence type="predicted"/>
<dbReference type="VEuPathDB" id="FungiDB:GMDG_01660"/>
<dbReference type="EMBL" id="KV441408">
    <property type="protein sequence ID" value="OAF55542.1"/>
    <property type="molecule type" value="Genomic_DNA"/>
</dbReference>
<organism evidence="1">
    <name type="scientific">Pseudogymnoascus destructans</name>
    <dbReference type="NCBI Taxonomy" id="655981"/>
    <lineage>
        <taxon>Eukaryota</taxon>
        <taxon>Fungi</taxon>
        <taxon>Dikarya</taxon>
        <taxon>Ascomycota</taxon>
        <taxon>Pezizomycotina</taxon>
        <taxon>Leotiomycetes</taxon>
        <taxon>Thelebolales</taxon>
        <taxon>Thelebolaceae</taxon>
        <taxon>Pseudogymnoascus</taxon>
    </lineage>
</organism>
<dbReference type="AlphaFoldDB" id="A0A177A230"/>
<evidence type="ECO:0000313" key="1">
    <source>
        <dbReference type="EMBL" id="OAF55542.1"/>
    </source>
</evidence>